<protein>
    <recommendedName>
        <fullName evidence="7">EGF-like domain-containing protein</fullName>
    </recommendedName>
</protein>
<dbReference type="CDD" id="cd00054">
    <property type="entry name" value="EGF_CA"/>
    <property type="match status" value="1"/>
</dbReference>
<evidence type="ECO:0000259" key="7">
    <source>
        <dbReference type="PROSITE" id="PS50026"/>
    </source>
</evidence>
<reference evidence="8" key="1">
    <citation type="submission" date="2021-01" db="UniProtKB">
        <authorList>
            <consortium name="EnsemblMetazoa"/>
        </authorList>
    </citation>
    <scope>IDENTIFICATION</scope>
</reference>
<dbReference type="PANTHER" id="PTHR45712:SF30">
    <property type="entry name" value="LRRNT DOMAIN-CONTAINING PROTEIN"/>
    <property type="match status" value="1"/>
</dbReference>
<feature type="disulfide bond" evidence="3">
    <location>
        <begin position="717"/>
        <end position="726"/>
    </location>
</feature>
<keyword evidence="3" id="KW-0245">EGF-like domain</keyword>
<dbReference type="InterPro" id="IPR000742">
    <property type="entry name" value="EGF"/>
</dbReference>
<dbReference type="InterPro" id="IPR032675">
    <property type="entry name" value="LRR_dom_sf"/>
</dbReference>
<feature type="transmembrane region" description="Helical" evidence="5">
    <location>
        <begin position="812"/>
        <end position="835"/>
    </location>
</feature>
<dbReference type="AlphaFoldDB" id="A0A7M5WUA9"/>
<feature type="domain" description="EGF-like" evidence="7">
    <location>
        <begin position="693"/>
        <end position="727"/>
    </location>
</feature>
<evidence type="ECO:0000313" key="9">
    <source>
        <dbReference type="Proteomes" id="UP000594262"/>
    </source>
</evidence>
<comment type="caution">
    <text evidence="3">Lacks conserved residue(s) required for the propagation of feature annotation.</text>
</comment>
<organism evidence="8 9">
    <name type="scientific">Clytia hemisphaerica</name>
    <dbReference type="NCBI Taxonomy" id="252671"/>
    <lineage>
        <taxon>Eukaryota</taxon>
        <taxon>Metazoa</taxon>
        <taxon>Cnidaria</taxon>
        <taxon>Hydrozoa</taxon>
        <taxon>Hydroidolina</taxon>
        <taxon>Leptothecata</taxon>
        <taxon>Obeliida</taxon>
        <taxon>Clytiidae</taxon>
        <taxon>Clytia</taxon>
    </lineage>
</organism>
<evidence type="ECO:0000256" key="2">
    <source>
        <dbReference type="ARBA" id="ARBA00022737"/>
    </source>
</evidence>
<dbReference type="PROSITE" id="PS50026">
    <property type="entry name" value="EGF_3"/>
    <property type="match status" value="1"/>
</dbReference>
<dbReference type="Pfam" id="PF13855">
    <property type="entry name" value="LRR_8"/>
    <property type="match status" value="5"/>
</dbReference>
<keyword evidence="5" id="KW-0812">Transmembrane</keyword>
<feature type="chain" id="PRO_5029708812" description="EGF-like domain-containing protein" evidence="6">
    <location>
        <begin position="25"/>
        <end position="844"/>
    </location>
</feature>
<accession>A0A7M5WUA9</accession>
<dbReference type="PROSITE" id="PS51450">
    <property type="entry name" value="LRR"/>
    <property type="match status" value="2"/>
</dbReference>
<dbReference type="EnsemblMetazoa" id="CLYHEMT013104.1">
    <property type="protein sequence ID" value="CLYHEMP013104.1"/>
    <property type="gene ID" value="CLYHEMG013104"/>
</dbReference>
<keyword evidence="9" id="KW-1185">Reference proteome</keyword>
<dbReference type="SUPFAM" id="SSF52058">
    <property type="entry name" value="L domain-like"/>
    <property type="match status" value="2"/>
</dbReference>
<feature type="compositionally biased region" description="Polar residues" evidence="4">
    <location>
        <begin position="750"/>
        <end position="762"/>
    </location>
</feature>
<dbReference type="Gene3D" id="3.80.10.10">
    <property type="entry name" value="Ribonuclease Inhibitor"/>
    <property type="match status" value="4"/>
</dbReference>
<dbReference type="SUPFAM" id="SSF57196">
    <property type="entry name" value="EGF/Laminin"/>
    <property type="match status" value="1"/>
</dbReference>
<dbReference type="Proteomes" id="UP000594262">
    <property type="component" value="Unplaced"/>
</dbReference>
<dbReference type="InterPro" id="IPR050333">
    <property type="entry name" value="SLRP"/>
</dbReference>
<feature type="signal peptide" evidence="6">
    <location>
        <begin position="1"/>
        <end position="24"/>
    </location>
</feature>
<dbReference type="Gene3D" id="2.10.25.10">
    <property type="entry name" value="Laminin"/>
    <property type="match status" value="1"/>
</dbReference>
<keyword evidence="5" id="KW-1133">Transmembrane helix</keyword>
<sequence>MTVKLMKLDLIPLVMLLIVAPVSSSESNIGNCSCEYGEYCYKPFTLKQPTNGYIDRGECTYGQICDCSHRNMTQIPSNIPIHNLVSLNLANNYITTVSDQLISKFTKLRYLDLTSNPITERKIFKEPLPALFELRLQSGSLDTASLNGFHLLRKLVIHGDNTLTNINMKVLSELKQLEQLEVLYTNLTTLPTFFMDGFYRLKKLEFKGNKNLETIGFEAIQNTPNLLQLILKDNNLKKLTGPITKNARLLADLDLSFNQLSTINEEMLQGFKSLEKLDLSNNGIRLTSSLSKSALARLPKKKLKELRLNNNLINRLPRGFFGNSEHLSILDLSFNNFKSLNTTNFKYLRRLEVLKLQNIGSDLVHFELDLRRLSYLREVDISSNCASSWLVSRFYLSNAKIVNISNSCQKTLPSFNSKYLDLSFNNLSKVVLDFINTEGYVNLSYNQIQSIEIKKDFKTVDLSHNLIEDITDIKINPDVWLGNLNCSHNHLTTIRRFSNVIEISPTGPYHLRQEQGLDFSHNSIQHIDLDAFSAFSQLRYLNLKGNKLNDSLRLELSNKLKTINLGTNSFTKVPTFFPSLIDLVTIDLSGNSLKEVTENSFNGFNKLRNLNLRNTNLTDLPKNFLRYNTEKISGVLDLSNNDFRCSCNVLSAIKQVTREATVIGDCRSNATNDLQKLSDRASMFIIGGKIGCDVCSQDPCRNFGKCVQDKNGARCSCFFTYTGTLCEKREHDTTGRPFLVTTEEHDRTYNTETLSNHTTDNYHPTRTDDYQGDNNSTTSGGAPTTTLTPGRGENEGQRDDIENSLKDDVTTLMVLNVVTLVIFVLFIFMFALVTYRRRHISSEP</sequence>
<dbReference type="GeneID" id="136800989"/>
<dbReference type="RefSeq" id="XP_066913705.1">
    <property type="nucleotide sequence ID" value="XM_067057604.1"/>
</dbReference>
<feature type="compositionally biased region" description="Low complexity" evidence="4">
    <location>
        <begin position="776"/>
        <end position="791"/>
    </location>
</feature>
<dbReference type="InterPro" id="IPR001611">
    <property type="entry name" value="Leu-rich_rpt"/>
</dbReference>
<evidence type="ECO:0000256" key="6">
    <source>
        <dbReference type="SAM" id="SignalP"/>
    </source>
</evidence>
<keyword evidence="3" id="KW-1015">Disulfide bond</keyword>
<dbReference type="OrthoDB" id="8731593at2759"/>
<evidence type="ECO:0000256" key="4">
    <source>
        <dbReference type="SAM" id="MobiDB-lite"/>
    </source>
</evidence>
<evidence type="ECO:0000256" key="3">
    <source>
        <dbReference type="PROSITE-ProRule" id="PRU00076"/>
    </source>
</evidence>
<dbReference type="PANTHER" id="PTHR45712">
    <property type="entry name" value="AGAP008170-PA"/>
    <property type="match status" value="1"/>
</dbReference>
<evidence type="ECO:0000256" key="5">
    <source>
        <dbReference type="SAM" id="Phobius"/>
    </source>
</evidence>
<dbReference type="PROSITE" id="PS00022">
    <property type="entry name" value="EGF_1"/>
    <property type="match status" value="1"/>
</dbReference>
<feature type="region of interest" description="Disordered" evidence="4">
    <location>
        <begin position="737"/>
        <end position="799"/>
    </location>
</feature>
<dbReference type="SMART" id="SM00369">
    <property type="entry name" value="LRR_TYP"/>
    <property type="match status" value="9"/>
</dbReference>
<proteinExistence type="predicted"/>
<keyword evidence="5" id="KW-0472">Membrane</keyword>
<keyword evidence="6" id="KW-0732">Signal</keyword>
<evidence type="ECO:0000313" key="8">
    <source>
        <dbReference type="EnsemblMetazoa" id="CLYHEMP013104.1"/>
    </source>
</evidence>
<keyword evidence="1" id="KW-0433">Leucine-rich repeat</keyword>
<keyword evidence="2" id="KW-0677">Repeat</keyword>
<dbReference type="InterPro" id="IPR003591">
    <property type="entry name" value="Leu-rich_rpt_typical-subtyp"/>
</dbReference>
<evidence type="ECO:0000256" key="1">
    <source>
        <dbReference type="ARBA" id="ARBA00022614"/>
    </source>
</evidence>
<name>A0A7M5WUA9_9CNID</name>